<proteinExistence type="predicted"/>
<comment type="caution">
    <text evidence="1">The sequence shown here is derived from an EMBL/GenBank/DDBJ whole genome shotgun (WGS) entry which is preliminary data.</text>
</comment>
<keyword evidence="2" id="KW-1185">Reference proteome</keyword>
<dbReference type="Proteomes" id="UP000286934">
    <property type="component" value="Unassembled WGS sequence"/>
</dbReference>
<protein>
    <submittedName>
        <fullName evidence="1">Uncharacterized protein</fullName>
    </submittedName>
</protein>
<reference evidence="2" key="1">
    <citation type="journal article" date="2018" name="Front. Microbiol.">
        <title>Genome-Based Analysis Reveals the Taxonomy and Diversity of the Family Idiomarinaceae.</title>
        <authorList>
            <person name="Liu Y."/>
            <person name="Lai Q."/>
            <person name="Shao Z."/>
        </authorList>
    </citation>
    <scope>NUCLEOTIDE SEQUENCE [LARGE SCALE GENOMIC DNA]</scope>
    <source>
        <strain evidence="2">AIS</strain>
    </source>
</reference>
<dbReference type="EMBL" id="PIPP01000001">
    <property type="protein sequence ID" value="RUO38130.1"/>
    <property type="molecule type" value="Genomic_DNA"/>
</dbReference>
<dbReference type="RefSeq" id="WP_126805356.1">
    <property type="nucleotide sequence ID" value="NZ_PIPP01000001.1"/>
</dbReference>
<dbReference type="AlphaFoldDB" id="A0A432WWH0"/>
<sequence>MSLKPAESNVQGLFKQIQELFNQEDLNEFRVRLLKREVDKLPLVEHQVALKALLALAEGKILEAKVESDKLLSFSSVDPASIQNVCYYLSSEGEYLSSIELSVDAAKRFQMPEIYFLAIENLMDAYRLSEANILLQKVEPMVSGLSDVSKQRFSDFRQKSHALLLMLEEAEVDENSLLEMYDVAASIPAQNKVLTYYSSVMKCHDSKGLFITLGVSQLVAHKVADWNFELADKLMKLESFDSRLIFLFETTEDKVQLSGAEE</sequence>
<gene>
    <name evidence="1" type="ORF">CWE13_00305</name>
</gene>
<evidence type="ECO:0000313" key="1">
    <source>
        <dbReference type="EMBL" id="RUO38130.1"/>
    </source>
</evidence>
<evidence type="ECO:0000313" key="2">
    <source>
        <dbReference type="Proteomes" id="UP000286934"/>
    </source>
</evidence>
<organism evidence="1 2">
    <name type="scientific">Aliidiomarina shirensis</name>
    <dbReference type="NCBI Taxonomy" id="1048642"/>
    <lineage>
        <taxon>Bacteria</taxon>
        <taxon>Pseudomonadati</taxon>
        <taxon>Pseudomonadota</taxon>
        <taxon>Gammaproteobacteria</taxon>
        <taxon>Alteromonadales</taxon>
        <taxon>Idiomarinaceae</taxon>
        <taxon>Aliidiomarina</taxon>
    </lineage>
</organism>
<accession>A0A432WWH0</accession>
<name>A0A432WWH0_9GAMM</name>